<accession>A0ABT5B040</accession>
<proteinExistence type="predicted"/>
<comment type="caution">
    <text evidence="3">The sequence shown here is derived from an EMBL/GenBank/DDBJ whole genome shotgun (WGS) entry which is preliminary data.</text>
</comment>
<feature type="transmembrane region" description="Helical" evidence="2">
    <location>
        <begin position="56"/>
        <end position="78"/>
    </location>
</feature>
<organism evidence="3 4">
    <name type="scientific">Nannocystis radixulma</name>
    <dbReference type="NCBI Taxonomy" id="2995305"/>
    <lineage>
        <taxon>Bacteria</taxon>
        <taxon>Pseudomonadati</taxon>
        <taxon>Myxococcota</taxon>
        <taxon>Polyangia</taxon>
        <taxon>Nannocystales</taxon>
        <taxon>Nannocystaceae</taxon>
        <taxon>Nannocystis</taxon>
    </lineage>
</organism>
<evidence type="ECO:0000313" key="4">
    <source>
        <dbReference type="Proteomes" id="UP001217838"/>
    </source>
</evidence>
<protein>
    <recommendedName>
        <fullName evidence="5">Outer membrane lipoprotein BamD-like domain-containing protein</fullName>
    </recommendedName>
</protein>
<keyword evidence="2" id="KW-0812">Transmembrane</keyword>
<keyword evidence="4" id="KW-1185">Reference proteome</keyword>
<feature type="compositionally biased region" description="Basic and acidic residues" evidence="1">
    <location>
        <begin position="154"/>
        <end position="168"/>
    </location>
</feature>
<evidence type="ECO:0008006" key="5">
    <source>
        <dbReference type="Google" id="ProtNLM"/>
    </source>
</evidence>
<feature type="compositionally biased region" description="Low complexity" evidence="1">
    <location>
        <begin position="116"/>
        <end position="126"/>
    </location>
</feature>
<evidence type="ECO:0000256" key="1">
    <source>
        <dbReference type="SAM" id="MobiDB-lite"/>
    </source>
</evidence>
<keyword evidence="2" id="KW-1133">Transmembrane helix</keyword>
<feature type="region of interest" description="Disordered" evidence="1">
    <location>
        <begin position="116"/>
        <end position="186"/>
    </location>
</feature>
<sequence>MTQEPTRLLDDVTASAGLRRDLATAVRHRVPYDAGAGAARFEASLAKGAGAASSGWGVGTLGLGALILGGLIGAGLWLSRAPDPSAPEVALGGAGVAARAVPAAPETVLEDRAQATARAGAQGPAAVVEDRSGETVDENPTTPQAAPEEVVEDMSEKPVADARGDGKKARARKSARAEAARGSGDGAADYLREARSLQAARGFLGRDPAEALARAEAGAVEFQAGQFAQEWEGVAVLALFELDRQTEAERRAAAFLTRFPNGPYASQVREALDRQ</sequence>
<dbReference type="Proteomes" id="UP001217838">
    <property type="component" value="Unassembled WGS sequence"/>
</dbReference>
<name>A0ABT5B040_9BACT</name>
<dbReference type="RefSeq" id="WP_271995527.1">
    <property type="nucleotide sequence ID" value="NZ_JAQNDN010000002.1"/>
</dbReference>
<reference evidence="3 4" key="1">
    <citation type="submission" date="2022-11" db="EMBL/GenBank/DDBJ databases">
        <title>Minimal conservation of predation-associated metabolite biosynthetic gene clusters underscores biosynthetic potential of Myxococcota including descriptions for ten novel species: Archangium lansinium sp. nov., Myxococcus landrumus sp. nov., Nannocystis bai.</title>
        <authorList>
            <person name="Ahearne A."/>
            <person name="Stevens C."/>
            <person name="Dowd S."/>
        </authorList>
    </citation>
    <scope>NUCLEOTIDE SEQUENCE [LARGE SCALE GENOMIC DNA]</scope>
    <source>
        <strain evidence="3 4">NCELM</strain>
    </source>
</reference>
<evidence type="ECO:0000313" key="3">
    <source>
        <dbReference type="EMBL" id="MDC0667456.1"/>
    </source>
</evidence>
<evidence type="ECO:0000256" key="2">
    <source>
        <dbReference type="SAM" id="Phobius"/>
    </source>
</evidence>
<gene>
    <name evidence="3" type="ORF">POL58_06895</name>
</gene>
<keyword evidence="2" id="KW-0472">Membrane</keyword>
<dbReference type="EMBL" id="JAQNDN010000002">
    <property type="protein sequence ID" value="MDC0667456.1"/>
    <property type="molecule type" value="Genomic_DNA"/>
</dbReference>